<sequence>ITQDSEENGDGDDDDNYSTIDNSALAAELVNGDEVELEDDDVNDLSDEDEYNQYTSNSCMKALGKEAE</sequence>
<evidence type="ECO:0000256" key="1">
    <source>
        <dbReference type="SAM" id="MobiDB-lite"/>
    </source>
</evidence>
<evidence type="ECO:0000313" key="2">
    <source>
        <dbReference type="EMBL" id="KNE88510.1"/>
    </source>
</evidence>
<feature type="region of interest" description="Disordered" evidence="1">
    <location>
        <begin position="1"/>
        <end position="20"/>
    </location>
</feature>
<evidence type="ECO:0000313" key="3">
    <source>
        <dbReference type="Proteomes" id="UP000054564"/>
    </source>
</evidence>
<name>A0A0L0UNH6_9BASI</name>
<reference evidence="3" key="1">
    <citation type="submission" date="2014-03" db="EMBL/GenBank/DDBJ databases">
        <title>The Genome Sequence of Puccinia striiformis f. sp. tritici PST-78.</title>
        <authorList>
            <consortium name="The Broad Institute Genome Sequencing Platform"/>
            <person name="Cuomo C."/>
            <person name="Hulbert S."/>
            <person name="Chen X."/>
            <person name="Walker B."/>
            <person name="Young S.K."/>
            <person name="Zeng Q."/>
            <person name="Gargeya S."/>
            <person name="Fitzgerald M."/>
            <person name="Haas B."/>
            <person name="Abouelleil A."/>
            <person name="Alvarado L."/>
            <person name="Arachchi H.M."/>
            <person name="Berlin A.M."/>
            <person name="Chapman S.B."/>
            <person name="Goldberg J."/>
            <person name="Griggs A."/>
            <person name="Gujja S."/>
            <person name="Hansen M."/>
            <person name="Howarth C."/>
            <person name="Imamovic A."/>
            <person name="Larimer J."/>
            <person name="McCowan C."/>
            <person name="Montmayeur A."/>
            <person name="Murphy C."/>
            <person name="Neiman D."/>
            <person name="Pearson M."/>
            <person name="Priest M."/>
            <person name="Roberts A."/>
            <person name="Saif S."/>
            <person name="Shea T."/>
            <person name="Sisk P."/>
            <person name="Sykes S."/>
            <person name="Wortman J."/>
            <person name="Nusbaum C."/>
            <person name="Birren B."/>
        </authorList>
    </citation>
    <scope>NUCLEOTIDE SEQUENCE [LARGE SCALE GENOMIC DNA]</scope>
    <source>
        <strain evidence="3">race PST-78</strain>
    </source>
</reference>
<keyword evidence="3" id="KW-1185">Reference proteome</keyword>
<comment type="caution">
    <text evidence="2">The sequence shown here is derived from an EMBL/GenBank/DDBJ whole genome shotgun (WGS) entry which is preliminary data.</text>
</comment>
<feature type="non-terminal residue" evidence="2">
    <location>
        <position position="1"/>
    </location>
</feature>
<protein>
    <submittedName>
        <fullName evidence="2">Uncharacterized protein</fullName>
    </submittedName>
</protein>
<dbReference type="AlphaFoldDB" id="A0A0L0UNH6"/>
<proteinExistence type="predicted"/>
<feature type="compositionally biased region" description="Acidic residues" evidence="1">
    <location>
        <begin position="31"/>
        <end position="51"/>
    </location>
</feature>
<organism evidence="2 3">
    <name type="scientific">Puccinia striiformis f. sp. tritici PST-78</name>
    <dbReference type="NCBI Taxonomy" id="1165861"/>
    <lineage>
        <taxon>Eukaryota</taxon>
        <taxon>Fungi</taxon>
        <taxon>Dikarya</taxon>
        <taxon>Basidiomycota</taxon>
        <taxon>Pucciniomycotina</taxon>
        <taxon>Pucciniomycetes</taxon>
        <taxon>Pucciniales</taxon>
        <taxon>Pucciniaceae</taxon>
        <taxon>Puccinia</taxon>
    </lineage>
</organism>
<dbReference type="Proteomes" id="UP000054564">
    <property type="component" value="Unassembled WGS sequence"/>
</dbReference>
<gene>
    <name evidence="2" type="ORF">PSTG_18086</name>
</gene>
<feature type="region of interest" description="Disordered" evidence="1">
    <location>
        <begin position="28"/>
        <end position="68"/>
    </location>
</feature>
<feature type="compositionally biased region" description="Acidic residues" evidence="1">
    <location>
        <begin position="1"/>
        <end position="16"/>
    </location>
</feature>
<accession>A0A0L0UNH6</accession>
<dbReference type="EMBL" id="AJIL01001667">
    <property type="protein sequence ID" value="KNE88510.1"/>
    <property type="molecule type" value="Genomic_DNA"/>
</dbReference>